<evidence type="ECO:0000313" key="1">
    <source>
        <dbReference type="EMBL" id="OZY60384.1"/>
    </source>
</evidence>
<sequence length="229" mass="24817">MSYGLRVVNDNSYVQIDSDTPRLCSLYNGTYSAGSRIAIVTFPAAITTPEPPCIFIRNSPTAPNDVYTQTILTGSPGNWTGFQVWANNINSRPNGKWFAAVFATKANGNYGMRIWGANGQLVFDSGATPVTVTRASNSWSYVSYGAQGPIGTATFYKCNIANGPLLEDEYFMINPFSRTMLAPNNITSMDAGIRWMYGSNQLSLYAIGSRANWLDIGSPGAVFARLPGT</sequence>
<comment type="caution">
    <text evidence="1">The sequence shown here is derived from an EMBL/GenBank/DDBJ whole genome shotgun (WGS) entry which is preliminary data.</text>
</comment>
<dbReference type="EMBL" id="NQKI01000006">
    <property type="protein sequence ID" value="OZY60384.1"/>
    <property type="molecule type" value="Genomic_DNA"/>
</dbReference>
<dbReference type="Proteomes" id="UP000215788">
    <property type="component" value="Unassembled WGS sequence"/>
</dbReference>
<reference evidence="1 2" key="1">
    <citation type="submission" date="2017-08" db="EMBL/GenBank/DDBJ databases">
        <title>Genomic and metabolic characterisation of spoilage-associated Pseudomonas species.</title>
        <authorList>
            <person name="Stanborough T."/>
            <person name="Fegan N."/>
            <person name="Powell S.M."/>
            <person name="Singh T."/>
            <person name="Tamplin M.L."/>
            <person name="Chandry P.S."/>
        </authorList>
    </citation>
    <scope>NUCLEOTIDE SEQUENCE [LARGE SCALE GENOMIC DNA]</scope>
    <source>
        <strain evidence="1 2">L1802</strain>
    </source>
</reference>
<accession>A0A266ND03</accession>
<gene>
    <name evidence="1" type="ORF">CJF39_05745</name>
</gene>
<dbReference type="OrthoDB" id="7007207at2"/>
<protein>
    <submittedName>
        <fullName evidence="1">Uncharacterized protein</fullName>
    </submittedName>
</protein>
<name>A0A266ND03_9PSED</name>
<evidence type="ECO:0000313" key="2">
    <source>
        <dbReference type="Proteomes" id="UP000215788"/>
    </source>
</evidence>
<organism evidence="1 2">
    <name type="scientific">Pseudomonas lundensis</name>
    <dbReference type="NCBI Taxonomy" id="86185"/>
    <lineage>
        <taxon>Bacteria</taxon>
        <taxon>Pseudomonadati</taxon>
        <taxon>Pseudomonadota</taxon>
        <taxon>Gammaproteobacteria</taxon>
        <taxon>Pseudomonadales</taxon>
        <taxon>Pseudomonadaceae</taxon>
        <taxon>Pseudomonas</taxon>
    </lineage>
</organism>
<dbReference type="RefSeq" id="WP_094992560.1">
    <property type="nucleotide sequence ID" value="NZ_JBJGEO010000022.1"/>
</dbReference>
<dbReference type="AlphaFoldDB" id="A0A266ND03"/>
<proteinExistence type="predicted"/>